<dbReference type="GeneID" id="14905055"/>
<evidence type="ECO:0000256" key="2">
    <source>
        <dbReference type="ARBA" id="ARBA00022670"/>
    </source>
</evidence>
<dbReference type="eggNOG" id="KOG2556">
    <property type="taxonomic scope" value="Eukaryota"/>
</dbReference>
<dbReference type="InterPro" id="IPR001577">
    <property type="entry name" value="Peptidase_M8"/>
</dbReference>
<evidence type="ECO:0000313" key="9">
    <source>
        <dbReference type="EMBL" id="EGR28964.1"/>
    </source>
</evidence>
<comment type="similarity">
    <text evidence="1">Belongs to the peptidase M8 family.</text>
</comment>
<dbReference type="GO" id="GO:0006508">
    <property type="term" value="P:proteolysis"/>
    <property type="evidence" value="ECO:0007669"/>
    <property type="project" value="UniProtKB-KW"/>
</dbReference>
<dbReference type="InterPro" id="IPR006212">
    <property type="entry name" value="Furin_repeat"/>
</dbReference>
<evidence type="ECO:0000256" key="8">
    <source>
        <dbReference type="PIRSR" id="PIRSR601577-2"/>
    </source>
</evidence>
<keyword evidence="2" id="KW-0645">Protease</keyword>
<dbReference type="InterPro" id="IPR009030">
    <property type="entry name" value="Growth_fac_rcpt_cys_sf"/>
</dbReference>
<dbReference type="GO" id="GO:0005737">
    <property type="term" value="C:cytoplasm"/>
    <property type="evidence" value="ECO:0007669"/>
    <property type="project" value="TreeGrafter"/>
</dbReference>
<evidence type="ECO:0000256" key="1">
    <source>
        <dbReference type="ARBA" id="ARBA00005860"/>
    </source>
</evidence>
<feature type="binding site" evidence="8">
    <location>
        <position position="92"/>
    </location>
    <ligand>
        <name>Zn(2+)</name>
        <dbReference type="ChEBI" id="CHEBI:29105"/>
        <note>catalytic</note>
    </ligand>
</feature>
<keyword evidence="3 8" id="KW-0479">Metal-binding</keyword>
<gene>
    <name evidence="9" type="ORF">IMG5_165910</name>
</gene>
<name>G0R0P2_ICHMU</name>
<keyword evidence="10" id="KW-1185">Reference proteome</keyword>
<feature type="binding site" evidence="8">
    <location>
        <position position="174"/>
    </location>
    <ligand>
        <name>Zn(2+)</name>
        <dbReference type="ChEBI" id="CHEBI:29105"/>
        <note>catalytic</note>
    </ligand>
</feature>
<keyword evidence="6 8" id="KW-0482">Metalloprotease</keyword>
<evidence type="ECO:0000313" key="10">
    <source>
        <dbReference type="Proteomes" id="UP000008983"/>
    </source>
</evidence>
<evidence type="ECO:0000256" key="3">
    <source>
        <dbReference type="ARBA" id="ARBA00022723"/>
    </source>
</evidence>
<dbReference type="EMBL" id="GL984198">
    <property type="protein sequence ID" value="EGR28964.1"/>
    <property type="molecule type" value="Genomic_DNA"/>
</dbReference>
<accession>G0R0P2</accession>
<dbReference type="STRING" id="857967.G0R0P2"/>
<dbReference type="EC" id="3.4.24.36" evidence="9"/>
<dbReference type="SMART" id="SM00261">
    <property type="entry name" value="FU"/>
    <property type="match status" value="1"/>
</dbReference>
<dbReference type="EC" id="3.1.4.45" evidence="9"/>
<evidence type="ECO:0000256" key="5">
    <source>
        <dbReference type="ARBA" id="ARBA00022833"/>
    </source>
</evidence>
<comment type="cofactor">
    <cofactor evidence="8">
        <name>Zn(2+)</name>
        <dbReference type="ChEBI" id="CHEBI:29105"/>
    </cofactor>
    <text evidence="8">Binds 1 zinc ion per subunit.</text>
</comment>
<dbReference type="Pfam" id="PF01457">
    <property type="entry name" value="Peptidase_M8"/>
    <property type="match status" value="1"/>
</dbReference>
<keyword evidence="4 9" id="KW-0378">Hydrolase</keyword>
<reference evidence="9 10" key="1">
    <citation type="submission" date="2011-07" db="EMBL/GenBank/DDBJ databases">
        <authorList>
            <person name="Coyne R."/>
            <person name="Brami D."/>
            <person name="Johnson J."/>
            <person name="Hostetler J."/>
            <person name="Hannick L."/>
            <person name="Clark T."/>
            <person name="Cassidy-Hanley D."/>
            <person name="Inman J."/>
        </authorList>
    </citation>
    <scope>NUCLEOTIDE SEQUENCE [LARGE SCALE GENOMIC DNA]</scope>
    <source>
        <strain evidence="9 10">G5</strain>
    </source>
</reference>
<organism evidence="9 10">
    <name type="scientific">Ichthyophthirius multifiliis</name>
    <name type="common">White spot disease agent</name>
    <name type="synonym">Ich</name>
    <dbReference type="NCBI Taxonomy" id="5932"/>
    <lineage>
        <taxon>Eukaryota</taxon>
        <taxon>Sar</taxon>
        <taxon>Alveolata</taxon>
        <taxon>Ciliophora</taxon>
        <taxon>Intramacronucleata</taxon>
        <taxon>Oligohymenophorea</taxon>
        <taxon>Hymenostomatida</taxon>
        <taxon>Ophryoglenina</taxon>
        <taxon>Ichthyophthirius</taxon>
    </lineage>
</organism>
<sequence length="459" mass="51131">MFPKNSSIWKLECLGVRIPTSAVTIGIPNSDLNIYVIAKNAPQDKDIANACVCAHNEQHLRPSFGRIQINFGVFGLKDDNESFENDLETIVHEILHVLGFSGFQMQLWIDPDTGKYYGQYGLPKITRDVIIRGLKTSIVYSKNILLTARKYYNCPTMEGMQLENEGGSGSLGSHWEQLLVQNEMMMSSDVITDAQLSVHTIALLKDTGYFAEVNENMADNLYWGKGKGCSFVMEGCYSKQKFNEFPSERKIQCSFENDGYGEPTTTPFLDNCMMKNVDAVLEVYGFNSKCFTSTSANGVKFTNDSQRRCHQYQCSPDLRSITITFPQIKRQVICTKEGSVMQIVPNNDRYGKIACPSSFIQFCDSVPICMNHCSQVGVCVRGICSCLPGWGGIDCSVKLIGPDRSCQTNCPNGYYKHGNICQQCDAQCKRCNGGTANNCTACQFLTQLNRNGQCVPILN</sequence>
<dbReference type="FunFam" id="3.90.132.10:FF:000001">
    <property type="entry name" value="leishmanolysin-like peptidase isoform X2"/>
    <property type="match status" value="1"/>
</dbReference>
<dbReference type="PANTHER" id="PTHR10942:SF0">
    <property type="entry name" value="LEISHMANOLYSIN-LIKE PEPTIDASE"/>
    <property type="match status" value="1"/>
</dbReference>
<evidence type="ECO:0000256" key="6">
    <source>
        <dbReference type="ARBA" id="ARBA00023049"/>
    </source>
</evidence>
<feature type="binding site" evidence="8">
    <location>
        <position position="96"/>
    </location>
    <ligand>
        <name>Zn(2+)</name>
        <dbReference type="ChEBI" id="CHEBI:29105"/>
        <note>catalytic</note>
    </ligand>
</feature>
<dbReference type="CDD" id="cd00064">
    <property type="entry name" value="FU"/>
    <property type="match status" value="1"/>
</dbReference>
<dbReference type="Gene3D" id="3.10.170.20">
    <property type="match status" value="1"/>
</dbReference>
<dbReference type="SUPFAM" id="SSF55486">
    <property type="entry name" value="Metalloproteases ('zincins'), catalytic domain"/>
    <property type="match status" value="1"/>
</dbReference>
<feature type="active site" evidence="7">
    <location>
        <position position="93"/>
    </location>
</feature>
<dbReference type="SUPFAM" id="SSF57184">
    <property type="entry name" value="Growth factor receptor domain"/>
    <property type="match status" value="1"/>
</dbReference>
<dbReference type="GO" id="GO:0004222">
    <property type="term" value="F:metalloendopeptidase activity"/>
    <property type="evidence" value="ECO:0007669"/>
    <property type="project" value="InterPro"/>
</dbReference>
<dbReference type="AlphaFoldDB" id="G0R0P2"/>
<dbReference type="Proteomes" id="UP000008983">
    <property type="component" value="Unassembled WGS sequence"/>
</dbReference>
<dbReference type="OrthoDB" id="238768at2759"/>
<keyword evidence="5 8" id="KW-0862">Zinc</keyword>
<dbReference type="Gene3D" id="2.10.25.10">
    <property type="entry name" value="Laminin"/>
    <property type="match status" value="1"/>
</dbReference>
<evidence type="ECO:0000256" key="4">
    <source>
        <dbReference type="ARBA" id="ARBA00022801"/>
    </source>
</evidence>
<dbReference type="InParanoid" id="G0R0P2"/>
<evidence type="ECO:0000256" key="7">
    <source>
        <dbReference type="PIRSR" id="PIRSR601577-1"/>
    </source>
</evidence>
<dbReference type="RefSeq" id="XP_004030200.1">
    <property type="nucleotide sequence ID" value="XM_004030152.1"/>
</dbReference>
<dbReference type="GO" id="GO:0007155">
    <property type="term" value="P:cell adhesion"/>
    <property type="evidence" value="ECO:0007669"/>
    <property type="project" value="InterPro"/>
</dbReference>
<protein>
    <submittedName>
        <fullName evidence="9">Leishmanolysin family protein, putative</fullName>
        <ecNumber evidence="9">3.1.4.45</ecNumber>
        <ecNumber evidence="9">3.4.24.36</ecNumber>
    </submittedName>
</protein>
<dbReference type="GO" id="GO:0046872">
    <property type="term" value="F:metal ion binding"/>
    <property type="evidence" value="ECO:0007669"/>
    <property type="project" value="UniProtKB-KW"/>
</dbReference>
<dbReference type="PANTHER" id="PTHR10942">
    <property type="entry name" value="LEISHMANOLYSIN-LIKE PEPTIDASE"/>
    <property type="match status" value="1"/>
</dbReference>
<dbReference type="Gene3D" id="3.90.132.10">
    <property type="entry name" value="Leishmanolysin , domain 2"/>
    <property type="match status" value="1"/>
</dbReference>
<proteinExistence type="inferred from homology"/>
<dbReference type="GO" id="GO:0003944">
    <property type="term" value="F:N-acetylglucosamine-1-phosphodiester alpha-N-acetylglucosaminidase activity"/>
    <property type="evidence" value="ECO:0007669"/>
    <property type="project" value="UniProtKB-EC"/>
</dbReference>
<dbReference type="GO" id="GO:0016020">
    <property type="term" value="C:membrane"/>
    <property type="evidence" value="ECO:0007669"/>
    <property type="project" value="InterPro"/>
</dbReference>